<protein>
    <submittedName>
        <fullName evidence="3">Uncharacterized protein</fullName>
    </submittedName>
</protein>
<feature type="chain" id="PRO_5041939925" evidence="2">
    <location>
        <begin position="20"/>
        <end position="175"/>
    </location>
</feature>
<gene>
    <name evidence="3" type="ORF">L9F63_022046</name>
</gene>
<evidence type="ECO:0000256" key="1">
    <source>
        <dbReference type="SAM" id="MobiDB-lite"/>
    </source>
</evidence>
<evidence type="ECO:0000256" key="2">
    <source>
        <dbReference type="SAM" id="SignalP"/>
    </source>
</evidence>
<dbReference type="AlphaFoldDB" id="A0AAD8EBE8"/>
<feature type="signal peptide" evidence="2">
    <location>
        <begin position="1"/>
        <end position="19"/>
    </location>
</feature>
<organism evidence="3 4">
    <name type="scientific">Diploptera punctata</name>
    <name type="common">Pacific beetle cockroach</name>
    <dbReference type="NCBI Taxonomy" id="6984"/>
    <lineage>
        <taxon>Eukaryota</taxon>
        <taxon>Metazoa</taxon>
        <taxon>Ecdysozoa</taxon>
        <taxon>Arthropoda</taxon>
        <taxon>Hexapoda</taxon>
        <taxon>Insecta</taxon>
        <taxon>Pterygota</taxon>
        <taxon>Neoptera</taxon>
        <taxon>Polyneoptera</taxon>
        <taxon>Dictyoptera</taxon>
        <taxon>Blattodea</taxon>
        <taxon>Blaberoidea</taxon>
        <taxon>Blaberidae</taxon>
        <taxon>Diplopterinae</taxon>
        <taxon>Diploptera</taxon>
    </lineage>
</organism>
<accession>A0AAD8EBE8</accession>
<reference evidence="3" key="2">
    <citation type="submission" date="2023-05" db="EMBL/GenBank/DDBJ databases">
        <authorList>
            <person name="Fouks B."/>
        </authorList>
    </citation>
    <scope>NUCLEOTIDE SEQUENCE</scope>
    <source>
        <strain evidence="3">Stay&amp;Tobe</strain>
        <tissue evidence="3">Testes</tissue>
    </source>
</reference>
<evidence type="ECO:0000313" key="3">
    <source>
        <dbReference type="EMBL" id="KAJ9583602.1"/>
    </source>
</evidence>
<sequence length="175" mass="20223">MKQVIVKYFFVLALGFVSATSEEKDENAVSSEEDFYFPKVPVLEKNMESVMHKPSSAQLSANRDTEDNIIYYKENMDVKKLRRTKRANLGRLFKYAFRLIQKGASKIKSSARKLRPKAPRRPKRPRRGPTRPGRPMPEPEEPNIRPPLPYPGVPRRSPPRRPIPIPPRPMFKQAA</sequence>
<proteinExistence type="predicted"/>
<feature type="compositionally biased region" description="Pro residues" evidence="1">
    <location>
        <begin position="160"/>
        <end position="169"/>
    </location>
</feature>
<reference evidence="3" key="1">
    <citation type="journal article" date="2023" name="IScience">
        <title>Live-bearing cockroach genome reveals convergent evolutionary mechanisms linked to viviparity in insects and beyond.</title>
        <authorList>
            <person name="Fouks B."/>
            <person name="Harrison M.C."/>
            <person name="Mikhailova A.A."/>
            <person name="Marchal E."/>
            <person name="English S."/>
            <person name="Carruthers M."/>
            <person name="Jennings E.C."/>
            <person name="Chiamaka E.L."/>
            <person name="Frigard R.A."/>
            <person name="Pippel M."/>
            <person name="Attardo G.M."/>
            <person name="Benoit J.B."/>
            <person name="Bornberg-Bauer E."/>
            <person name="Tobe S.S."/>
        </authorList>
    </citation>
    <scope>NUCLEOTIDE SEQUENCE</scope>
    <source>
        <strain evidence="3">Stay&amp;Tobe</strain>
    </source>
</reference>
<dbReference type="Proteomes" id="UP001233999">
    <property type="component" value="Unassembled WGS sequence"/>
</dbReference>
<keyword evidence="4" id="KW-1185">Reference proteome</keyword>
<feature type="compositionally biased region" description="Basic residues" evidence="1">
    <location>
        <begin position="109"/>
        <end position="129"/>
    </location>
</feature>
<name>A0AAD8EBE8_DIPPU</name>
<keyword evidence="2" id="KW-0732">Signal</keyword>
<dbReference type="EMBL" id="JASPKZ010007562">
    <property type="protein sequence ID" value="KAJ9583602.1"/>
    <property type="molecule type" value="Genomic_DNA"/>
</dbReference>
<evidence type="ECO:0000313" key="4">
    <source>
        <dbReference type="Proteomes" id="UP001233999"/>
    </source>
</evidence>
<feature type="region of interest" description="Disordered" evidence="1">
    <location>
        <begin position="106"/>
        <end position="175"/>
    </location>
</feature>
<comment type="caution">
    <text evidence="3">The sequence shown here is derived from an EMBL/GenBank/DDBJ whole genome shotgun (WGS) entry which is preliminary data.</text>
</comment>